<feature type="transmembrane region" description="Helical" evidence="1">
    <location>
        <begin position="20"/>
        <end position="36"/>
    </location>
</feature>
<keyword evidence="1" id="KW-0472">Membrane</keyword>
<keyword evidence="1" id="KW-0812">Transmembrane</keyword>
<evidence type="ECO:0000313" key="2">
    <source>
        <dbReference type="EMBL" id="OGZ94236.1"/>
    </source>
</evidence>
<dbReference type="AlphaFoldDB" id="A0A1G2K4A5"/>
<evidence type="ECO:0000313" key="3">
    <source>
        <dbReference type="Proteomes" id="UP000177152"/>
    </source>
</evidence>
<keyword evidence="1" id="KW-1133">Transmembrane helix</keyword>
<name>A0A1G2K4A5_9BACT</name>
<gene>
    <name evidence="2" type="ORF">A2633_05485</name>
</gene>
<organism evidence="2 3">
    <name type="scientific">Candidatus Sungbacteria bacterium RIFCSPHIGHO2_01_FULL_47_32</name>
    <dbReference type="NCBI Taxonomy" id="1802264"/>
    <lineage>
        <taxon>Bacteria</taxon>
        <taxon>Candidatus Sungiibacteriota</taxon>
    </lineage>
</organism>
<sequence length="174" mass="19759">MTLTTHIAIATAVTKPIMRAHPFFIFLFAFLSHYAADAIPHWDYHLCSVNEDTSEKRDHTLKNDPKLIGYDLLKVAFDITIGSTLSFILLRPELTFAGLLPVALTILGGILPDMLQPIFWLWKKNNPFTLLKKFHNFMHSNLILRKEYVGPKLVLAGKIFQVFILGCALFFASL</sequence>
<evidence type="ECO:0000256" key="1">
    <source>
        <dbReference type="SAM" id="Phobius"/>
    </source>
</evidence>
<reference evidence="2 3" key="1">
    <citation type="journal article" date="2016" name="Nat. Commun.">
        <title>Thousands of microbial genomes shed light on interconnected biogeochemical processes in an aquifer system.</title>
        <authorList>
            <person name="Anantharaman K."/>
            <person name="Brown C.T."/>
            <person name="Hug L.A."/>
            <person name="Sharon I."/>
            <person name="Castelle C.J."/>
            <person name="Probst A.J."/>
            <person name="Thomas B.C."/>
            <person name="Singh A."/>
            <person name="Wilkins M.J."/>
            <person name="Karaoz U."/>
            <person name="Brodie E.L."/>
            <person name="Williams K.H."/>
            <person name="Hubbard S.S."/>
            <person name="Banfield J.F."/>
        </authorList>
    </citation>
    <scope>NUCLEOTIDE SEQUENCE [LARGE SCALE GENOMIC DNA]</scope>
</reference>
<feature type="transmembrane region" description="Helical" evidence="1">
    <location>
        <begin position="96"/>
        <end position="122"/>
    </location>
</feature>
<accession>A0A1G2K4A5</accession>
<feature type="transmembrane region" description="Helical" evidence="1">
    <location>
        <begin position="153"/>
        <end position="172"/>
    </location>
</feature>
<comment type="caution">
    <text evidence="2">The sequence shown here is derived from an EMBL/GenBank/DDBJ whole genome shotgun (WGS) entry which is preliminary data.</text>
</comment>
<proteinExistence type="predicted"/>
<protein>
    <submittedName>
        <fullName evidence="2">Uncharacterized protein</fullName>
    </submittedName>
</protein>
<dbReference type="Proteomes" id="UP000177152">
    <property type="component" value="Unassembled WGS sequence"/>
</dbReference>
<dbReference type="EMBL" id="MHQC01000039">
    <property type="protein sequence ID" value="OGZ94236.1"/>
    <property type="molecule type" value="Genomic_DNA"/>
</dbReference>
<feature type="transmembrane region" description="Helical" evidence="1">
    <location>
        <begin position="72"/>
        <end position="90"/>
    </location>
</feature>